<gene>
    <name evidence="2" type="ORF">PV04_06275</name>
</gene>
<accession>A0A0D2DY11</accession>
<evidence type="ECO:0000259" key="1">
    <source>
        <dbReference type="Pfam" id="PF06985"/>
    </source>
</evidence>
<name>A0A0D2DY11_9EURO</name>
<dbReference type="AlphaFoldDB" id="A0A0D2DY11"/>
<reference evidence="2 3" key="1">
    <citation type="submission" date="2015-01" db="EMBL/GenBank/DDBJ databases">
        <title>The Genome Sequence of Capronia semiimmersa CBS27337.</title>
        <authorList>
            <consortium name="The Broad Institute Genomics Platform"/>
            <person name="Cuomo C."/>
            <person name="de Hoog S."/>
            <person name="Gorbushina A."/>
            <person name="Stielow B."/>
            <person name="Teixiera M."/>
            <person name="Abouelleil A."/>
            <person name="Chapman S.B."/>
            <person name="Priest M."/>
            <person name="Young S.K."/>
            <person name="Wortman J."/>
            <person name="Nusbaum C."/>
            <person name="Birren B."/>
        </authorList>
    </citation>
    <scope>NUCLEOTIDE SEQUENCE [LARGE SCALE GENOMIC DNA]</scope>
    <source>
        <strain evidence="2 3">CBS 27337</strain>
    </source>
</reference>
<dbReference type="PANTHER" id="PTHR39596">
    <property type="match status" value="1"/>
</dbReference>
<proteinExistence type="predicted"/>
<keyword evidence="3" id="KW-1185">Reference proteome</keyword>
<feature type="domain" description="Heterokaryon incompatibility" evidence="1">
    <location>
        <begin position="382"/>
        <end position="458"/>
    </location>
</feature>
<evidence type="ECO:0000313" key="3">
    <source>
        <dbReference type="Proteomes" id="UP000054266"/>
    </source>
</evidence>
<organism evidence="2 3">
    <name type="scientific">Phialophora macrospora</name>
    <dbReference type="NCBI Taxonomy" id="1851006"/>
    <lineage>
        <taxon>Eukaryota</taxon>
        <taxon>Fungi</taxon>
        <taxon>Dikarya</taxon>
        <taxon>Ascomycota</taxon>
        <taxon>Pezizomycotina</taxon>
        <taxon>Eurotiomycetes</taxon>
        <taxon>Chaetothyriomycetidae</taxon>
        <taxon>Chaetothyriales</taxon>
        <taxon>Herpotrichiellaceae</taxon>
        <taxon>Phialophora</taxon>
    </lineage>
</organism>
<dbReference type="EMBL" id="KN846959">
    <property type="protein sequence ID" value="KIW66997.1"/>
    <property type="molecule type" value="Genomic_DNA"/>
</dbReference>
<dbReference type="Proteomes" id="UP000054266">
    <property type="component" value="Unassembled WGS sequence"/>
</dbReference>
<evidence type="ECO:0000313" key="2">
    <source>
        <dbReference type="EMBL" id="KIW66997.1"/>
    </source>
</evidence>
<dbReference type="PANTHER" id="PTHR39596:SF2">
    <property type="entry name" value="HET DOMAIN PROTEIN (AFU_ORTHOLOGUE AFUA_1G17550)-RELATED"/>
    <property type="match status" value="1"/>
</dbReference>
<dbReference type="Pfam" id="PF06985">
    <property type="entry name" value="HET"/>
    <property type="match status" value="1"/>
</dbReference>
<dbReference type="HOGENOM" id="CLU_009388_3_0_1"/>
<dbReference type="InterPro" id="IPR010730">
    <property type="entry name" value="HET"/>
</dbReference>
<protein>
    <recommendedName>
        <fullName evidence="1">Heterokaryon incompatibility domain-containing protein</fullName>
    </recommendedName>
</protein>
<sequence length="870" mass="97741">MEHAPIPPDSVHPPSAVPLIALEPLPPSTFSEVPKTSGWDARLSELFQGAKNCSTSEWDTLSAFLQNWLFFGLLASFLRERYARSAFIRAGTGTTPSQVTTVGLNAVLEDLIDTESDLPDQARMERSLQRSACLDQTAEVLSQLPGNNSLHPTIHLSICLLYEKLRAANAVVQSSWKPIPPFQSCVIYGSRILKRLYPKEGQDPLPEKVKSKIIAICRRHSVDPTALSISDAVNRVSDGLAYEVGLIAVHSNPAVIIHNWPRLKFIEERLASDGWCPTERSLLFRNYNVTCQFYASHLSRPGLDKDHVEKQCTESQCNAYLVDVDRMADYETVHSPRSCNCDHIPMDHQTMAGNLARDIVPAVELDVSDRKIKVVPTQAGSYVAISHVWSDGLGNLRTNSLPQCQMRRLCNYHQGTDLSPRPIWIDTLCCPREPLESRRAAIRLMRQTYRDASSVVVLDAWLNNMSIAKLSRPEIMFRIALSGWTRRLWTLQEGMLNKSAFVWFKDGMVDTDSLVQNMVLDSPLEFLPMVRLLSAAYGSLRGMVRRNLDMRTRLIGLSNSLQFRSTSWEGDEPICLGILLDLNVDDIWKQKVEDRMKELWLQISDIPLDVVFDVTPNLPHDNYHWAPVTIFGHNFYVGPEGSHSGGLWARESPNPLGKITTRGLQAELTGFIGDSPISELMQTVQISLLEFVDQLGQPYIFFRVPVPKKKAYDSTTIEEAVPSSEELSKPGRWTILVLGFRPLVRGISYSPAIIGKAEYRQSAGNEDAMPFRFISYGSVMRFANRVEFEKTRPFEGPFVASEHSLKDSMLTYEALMKQFSEISLKEDQDAKPGLGLEGLGKINISEGASGAETASEWRFEKIERGQWLLT</sequence>